<dbReference type="Proteomes" id="UP001225605">
    <property type="component" value="Unassembled WGS sequence"/>
</dbReference>
<evidence type="ECO:0000256" key="2">
    <source>
        <dbReference type="RuleBase" id="RU000461"/>
    </source>
</evidence>
<keyword evidence="2" id="KW-0408">Iron</keyword>
<sequence length="404" mass="43734">MTETTSRSAEPAVPAFPSDRSCPYHPAPGYAPMGETRPLTRVRLFDGREAWLVTGHAEGRALLADQRLSSEWGNPVFPVVVARTEGREGLSLPLIGVDDPEHARQRRMLIPSFGVKRMAAMRPVLQQEVDRLIDGILADGPTIDLVSRFALPVPSIAICMLLGVPYDDHDLFEERSRDFVGAATSAEADAAFGALYGYLFDLVRGKQEQPGEGLLDELITVQLAEGKLDHDELVKMAMVLLIAGHETTGNAISLGVLALLEHPEQLAALHADDGLLPNAIEELLRFLSVSDFIVRLAVDDIQVGDQTIKAGDGVVLSIMLMNRDGAAYEDPDTLDLRRAAGRHVGFGHGIHQCLGQNLARAELEIALGSLFTRIPTLKLAVPVDEIPISAGHDGQGPRVLPVTW</sequence>
<keyword evidence="2" id="KW-0503">Monooxygenase</keyword>
<protein>
    <submittedName>
        <fullName evidence="4">Cytochrome P450</fullName>
    </submittedName>
</protein>
<comment type="caution">
    <text evidence="4">The sequence shown here is derived from an EMBL/GenBank/DDBJ whole genome shotgun (WGS) entry which is preliminary data.</text>
</comment>
<evidence type="ECO:0000313" key="5">
    <source>
        <dbReference type="Proteomes" id="UP001225605"/>
    </source>
</evidence>
<feature type="region of interest" description="Disordered" evidence="3">
    <location>
        <begin position="1"/>
        <end position="22"/>
    </location>
</feature>
<name>A0ABU0X9Y4_9PSEU</name>
<dbReference type="RefSeq" id="WP_306750601.1">
    <property type="nucleotide sequence ID" value="NZ_NSDM01000025.1"/>
</dbReference>
<dbReference type="SUPFAM" id="SSF48264">
    <property type="entry name" value="Cytochrome P450"/>
    <property type="match status" value="1"/>
</dbReference>
<organism evidence="4 5">
    <name type="scientific">Saccharothrix yanglingensis</name>
    <dbReference type="NCBI Taxonomy" id="659496"/>
    <lineage>
        <taxon>Bacteria</taxon>
        <taxon>Bacillati</taxon>
        <taxon>Actinomycetota</taxon>
        <taxon>Actinomycetes</taxon>
        <taxon>Pseudonocardiales</taxon>
        <taxon>Pseudonocardiaceae</taxon>
        <taxon>Saccharothrix</taxon>
    </lineage>
</organism>
<dbReference type="InterPro" id="IPR036396">
    <property type="entry name" value="Cyt_P450_sf"/>
</dbReference>
<evidence type="ECO:0000256" key="3">
    <source>
        <dbReference type="SAM" id="MobiDB-lite"/>
    </source>
</evidence>
<dbReference type="PANTHER" id="PTHR46696">
    <property type="entry name" value="P450, PUTATIVE (EUROFUNG)-RELATED"/>
    <property type="match status" value="1"/>
</dbReference>
<dbReference type="InterPro" id="IPR001128">
    <property type="entry name" value="Cyt_P450"/>
</dbReference>
<gene>
    <name evidence="4" type="ORF">CKY47_34320</name>
</gene>
<dbReference type="InterPro" id="IPR017972">
    <property type="entry name" value="Cyt_P450_CS"/>
</dbReference>
<dbReference type="EMBL" id="NSDM01000025">
    <property type="protein sequence ID" value="MDQ2588935.1"/>
    <property type="molecule type" value="Genomic_DNA"/>
</dbReference>
<dbReference type="PANTHER" id="PTHR46696:SF1">
    <property type="entry name" value="CYTOCHROME P450 YJIB-RELATED"/>
    <property type="match status" value="1"/>
</dbReference>
<dbReference type="PRINTS" id="PR00385">
    <property type="entry name" value="P450"/>
</dbReference>
<reference evidence="4 5" key="1">
    <citation type="submission" date="2017-06" db="EMBL/GenBank/DDBJ databases">
        <title>Cultured bacterium strain Saccharothrix yanglingensis Hhs.015.</title>
        <authorList>
            <person name="Xia Y."/>
        </authorList>
    </citation>
    <scope>NUCLEOTIDE SEQUENCE [LARGE SCALE GENOMIC DNA]</scope>
    <source>
        <strain evidence="4 5">Hhs.015</strain>
    </source>
</reference>
<evidence type="ECO:0000256" key="1">
    <source>
        <dbReference type="ARBA" id="ARBA00010617"/>
    </source>
</evidence>
<keyword evidence="2" id="KW-0479">Metal-binding</keyword>
<dbReference type="Gene3D" id="1.10.630.10">
    <property type="entry name" value="Cytochrome P450"/>
    <property type="match status" value="1"/>
</dbReference>
<dbReference type="CDD" id="cd11030">
    <property type="entry name" value="CYP105-like"/>
    <property type="match status" value="1"/>
</dbReference>
<comment type="similarity">
    <text evidence="1 2">Belongs to the cytochrome P450 family.</text>
</comment>
<proteinExistence type="inferred from homology"/>
<dbReference type="Pfam" id="PF00067">
    <property type="entry name" value="p450"/>
    <property type="match status" value="1"/>
</dbReference>
<dbReference type="PRINTS" id="PR00359">
    <property type="entry name" value="BP450"/>
</dbReference>
<dbReference type="PROSITE" id="PS00086">
    <property type="entry name" value="CYTOCHROME_P450"/>
    <property type="match status" value="1"/>
</dbReference>
<keyword evidence="5" id="KW-1185">Reference proteome</keyword>
<accession>A0ABU0X9Y4</accession>
<dbReference type="InterPro" id="IPR002397">
    <property type="entry name" value="Cyt_P450_B"/>
</dbReference>
<keyword evidence="2" id="KW-0560">Oxidoreductase</keyword>
<evidence type="ECO:0000313" key="4">
    <source>
        <dbReference type="EMBL" id="MDQ2588935.1"/>
    </source>
</evidence>
<keyword evidence="2" id="KW-0349">Heme</keyword>